<keyword evidence="3" id="KW-1185">Reference proteome</keyword>
<evidence type="ECO:0000313" key="2">
    <source>
        <dbReference type="EMBL" id="KAG2216107.1"/>
    </source>
</evidence>
<sequence length="303" mass="34596">MHRIKFKYYQDWTCYTRFCKERGAIDTQRISLFEIYARVLKRFLPKDNNIQLSDWGAMELSDTQKEYAALDAWTGLQIYHKLKQNEVIGKRISKPVNEGTSISYHPWSMVQPAAYREISCQHDKYGDKKLMKAQVIVTVKQILVPNAVDRDGKPLSEYDQVPFRIVARLCDLHTSHPVEIQNNTQNVVKETGSNEQSNIGISTSQGGIHQNVIRKFGSFGASPALADAVLADYRLHHNINVGTMKDMLGLPAVYNEPGVHKYALYLADYVESFGISTLPRSLMDLYNIRATENLLLFTKSRTF</sequence>
<dbReference type="Proteomes" id="UP000646827">
    <property type="component" value="Unassembled WGS sequence"/>
</dbReference>
<dbReference type="OrthoDB" id="1920326at2759"/>
<dbReference type="InterPro" id="IPR002562">
    <property type="entry name" value="3'-5'_exonuclease_dom"/>
</dbReference>
<dbReference type="GO" id="GO:0008408">
    <property type="term" value="F:3'-5' exonuclease activity"/>
    <property type="evidence" value="ECO:0007669"/>
    <property type="project" value="InterPro"/>
</dbReference>
<evidence type="ECO:0000259" key="1">
    <source>
        <dbReference type="Pfam" id="PF01612"/>
    </source>
</evidence>
<protein>
    <recommendedName>
        <fullName evidence="1">3'-5' exonuclease domain-containing protein</fullName>
    </recommendedName>
</protein>
<dbReference type="GO" id="GO:0006139">
    <property type="term" value="P:nucleobase-containing compound metabolic process"/>
    <property type="evidence" value="ECO:0007669"/>
    <property type="project" value="InterPro"/>
</dbReference>
<dbReference type="InterPro" id="IPR012337">
    <property type="entry name" value="RNaseH-like_sf"/>
</dbReference>
<dbReference type="SUPFAM" id="SSF53098">
    <property type="entry name" value="Ribonuclease H-like"/>
    <property type="match status" value="1"/>
</dbReference>
<name>A0A8H7RRX0_9FUNG</name>
<accession>A0A8H7RRX0</accession>
<feature type="domain" description="3'-5' exonuclease" evidence="1">
    <location>
        <begin position="26"/>
        <end position="84"/>
    </location>
</feature>
<dbReference type="EMBL" id="JAEPRB010000455">
    <property type="protein sequence ID" value="KAG2216107.1"/>
    <property type="molecule type" value="Genomic_DNA"/>
</dbReference>
<dbReference type="GO" id="GO:0003676">
    <property type="term" value="F:nucleic acid binding"/>
    <property type="evidence" value="ECO:0007669"/>
    <property type="project" value="InterPro"/>
</dbReference>
<dbReference type="AlphaFoldDB" id="A0A8H7RRX0"/>
<reference evidence="2 3" key="1">
    <citation type="submission" date="2020-12" db="EMBL/GenBank/DDBJ databases">
        <title>Metabolic potential, ecology and presence of endohyphal bacteria is reflected in genomic diversity of Mucoromycotina.</title>
        <authorList>
            <person name="Muszewska A."/>
            <person name="Okrasinska A."/>
            <person name="Steczkiewicz K."/>
            <person name="Drgas O."/>
            <person name="Orlowska M."/>
            <person name="Perlinska-Lenart U."/>
            <person name="Aleksandrzak-Piekarczyk T."/>
            <person name="Szatraj K."/>
            <person name="Zielenkiewicz U."/>
            <person name="Pilsyk S."/>
            <person name="Malc E."/>
            <person name="Mieczkowski P."/>
            <person name="Kruszewska J.S."/>
            <person name="Biernat P."/>
            <person name="Pawlowska J."/>
        </authorList>
    </citation>
    <scope>NUCLEOTIDE SEQUENCE [LARGE SCALE GENOMIC DNA]</scope>
    <source>
        <strain evidence="2 3">CBS 142.35</strain>
    </source>
</reference>
<organism evidence="2 3">
    <name type="scientific">Circinella minor</name>
    <dbReference type="NCBI Taxonomy" id="1195481"/>
    <lineage>
        <taxon>Eukaryota</taxon>
        <taxon>Fungi</taxon>
        <taxon>Fungi incertae sedis</taxon>
        <taxon>Mucoromycota</taxon>
        <taxon>Mucoromycotina</taxon>
        <taxon>Mucoromycetes</taxon>
        <taxon>Mucorales</taxon>
        <taxon>Lichtheimiaceae</taxon>
        <taxon>Circinella</taxon>
    </lineage>
</organism>
<dbReference type="Gene3D" id="3.30.420.10">
    <property type="entry name" value="Ribonuclease H-like superfamily/Ribonuclease H"/>
    <property type="match status" value="1"/>
</dbReference>
<evidence type="ECO:0000313" key="3">
    <source>
        <dbReference type="Proteomes" id="UP000646827"/>
    </source>
</evidence>
<gene>
    <name evidence="2" type="ORF">INT45_001911</name>
</gene>
<dbReference type="InterPro" id="IPR036397">
    <property type="entry name" value="RNaseH_sf"/>
</dbReference>
<comment type="caution">
    <text evidence="2">The sequence shown here is derived from an EMBL/GenBank/DDBJ whole genome shotgun (WGS) entry which is preliminary data.</text>
</comment>
<dbReference type="Pfam" id="PF01612">
    <property type="entry name" value="DNA_pol_A_exo1"/>
    <property type="match status" value="1"/>
</dbReference>
<proteinExistence type="predicted"/>